<keyword evidence="2" id="KW-1185">Reference proteome</keyword>
<dbReference type="RefSeq" id="XP_055887163.1">
    <property type="nucleotide sequence ID" value="XM_056031188.1"/>
</dbReference>
<dbReference type="InterPro" id="IPR012677">
    <property type="entry name" value="Nucleotide-bd_a/b_plait_sf"/>
</dbReference>
<gene>
    <name evidence="3 4 5" type="primary">LOC106069799</name>
</gene>
<evidence type="ECO:0000313" key="3">
    <source>
        <dbReference type="RefSeq" id="XP_055887163.1"/>
    </source>
</evidence>
<dbReference type="RefSeq" id="XP_055887165.1">
    <property type="nucleotide sequence ID" value="XM_056031190.1"/>
</dbReference>
<feature type="region of interest" description="Disordered" evidence="1">
    <location>
        <begin position="1"/>
        <end position="21"/>
    </location>
</feature>
<reference evidence="3 4" key="1">
    <citation type="submission" date="2025-04" db="UniProtKB">
        <authorList>
            <consortium name="RefSeq"/>
        </authorList>
    </citation>
    <scope>IDENTIFICATION</scope>
</reference>
<dbReference type="OrthoDB" id="6046595at2759"/>
<dbReference type="PANTHER" id="PTHR35968">
    <property type="entry name" value="CHROMOSOME 6 C6ORF201 HOMOLOG"/>
    <property type="match status" value="1"/>
</dbReference>
<dbReference type="Pfam" id="PF15023">
    <property type="entry name" value="DUF4523"/>
    <property type="match status" value="1"/>
</dbReference>
<evidence type="ECO:0000313" key="2">
    <source>
        <dbReference type="Proteomes" id="UP001165740"/>
    </source>
</evidence>
<sequence>MDEEPKPAEEGEGSSHLLQDPKDTVEELLTLQEPCFEIIEIAKENCPVKKGKVCFLGPLSSYLDVKRIKNQPKEKKETCITGQSGELKSILKRKVRPSLPSIATFHLHSLADETVQHDATTTVVNEVGQLDYKCVTTHPSCYEITHRKNSARKTVSMQSGFHSANRVVWISTCPEDLNNVPAHSLLIRWKLSFTVPCYTIESVYTVLTRYGDITCLVHLSPNSALVVFKDELSARTVASAGFIGFKQCPLMCSWFFKKMYKDRFAPIKRRKKFYRPTADEIFVSHIRQQQKIITTCFRLHAPNMFYDHTTYIP</sequence>
<dbReference type="GeneID" id="106069799"/>
<evidence type="ECO:0000256" key="1">
    <source>
        <dbReference type="SAM" id="MobiDB-lite"/>
    </source>
</evidence>
<name>A0A9W3AIS3_BIOGL</name>
<evidence type="ECO:0000313" key="4">
    <source>
        <dbReference type="RefSeq" id="XP_055887164.1"/>
    </source>
</evidence>
<dbReference type="PANTHER" id="PTHR35968:SF1">
    <property type="entry name" value="TESTIS EXPRESSED PROTEIN 56"/>
    <property type="match status" value="1"/>
</dbReference>
<proteinExistence type="predicted"/>
<accession>A0A9W3AIS3</accession>
<evidence type="ECO:0000313" key="5">
    <source>
        <dbReference type="RefSeq" id="XP_055887165.1"/>
    </source>
</evidence>
<dbReference type="Gene3D" id="3.30.70.330">
    <property type="match status" value="1"/>
</dbReference>
<protein>
    <submittedName>
        <fullName evidence="3 4">Uncharacterized protein LOC106069799 isoform X1</fullName>
    </submittedName>
</protein>
<dbReference type="RefSeq" id="XP_055887164.1">
    <property type="nucleotide sequence ID" value="XM_056031189.1"/>
</dbReference>
<organism evidence="2 5">
    <name type="scientific">Biomphalaria glabrata</name>
    <name type="common">Bloodfluke planorb</name>
    <name type="synonym">Freshwater snail</name>
    <dbReference type="NCBI Taxonomy" id="6526"/>
    <lineage>
        <taxon>Eukaryota</taxon>
        <taxon>Metazoa</taxon>
        <taxon>Spiralia</taxon>
        <taxon>Lophotrochozoa</taxon>
        <taxon>Mollusca</taxon>
        <taxon>Gastropoda</taxon>
        <taxon>Heterobranchia</taxon>
        <taxon>Euthyneura</taxon>
        <taxon>Panpulmonata</taxon>
        <taxon>Hygrophila</taxon>
        <taxon>Lymnaeoidea</taxon>
        <taxon>Planorbidae</taxon>
        <taxon>Biomphalaria</taxon>
    </lineage>
</organism>
<dbReference type="InterPro" id="IPR027827">
    <property type="entry name" value="Tex56"/>
</dbReference>
<dbReference type="AlphaFoldDB" id="A0A9W3AIS3"/>
<dbReference type="Proteomes" id="UP001165740">
    <property type="component" value="Chromosome 5"/>
</dbReference>